<accession>A0A4Q5M5H1</accession>
<gene>
    <name evidence="2" type="ORF">EWM59_00045</name>
</gene>
<evidence type="ECO:0000313" key="3">
    <source>
        <dbReference type="Proteomes" id="UP000293162"/>
    </source>
</evidence>
<dbReference type="AlphaFoldDB" id="A0A4Q5M5H1"/>
<reference evidence="2 3" key="1">
    <citation type="submission" date="2019-02" db="EMBL/GenBank/DDBJ databases">
        <title>Bacterial novel species Emticicia sp. 17J42-9 isolated from soil.</title>
        <authorList>
            <person name="Jung H.-Y."/>
        </authorList>
    </citation>
    <scope>NUCLEOTIDE SEQUENCE [LARGE SCALE GENOMIC DNA]</scope>
    <source>
        <strain evidence="2 3">17J42-9</strain>
    </source>
</reference>
<dbReference type="Pfam" id="PF02371">
    <property type="entry name" value="Transposase_20"/>
    <property type="match status" value="1"/>
</dbReference>
<dbReference type="InterPro" id="IPR003346">
    <property type="entry name" value="Transposase_20"/>
</dbReference>
<dbReference type="EMBL" id="SEWF01000001">
    <property type="protein sequence ID" value="RYU97756.1"/>
    <property type="molecule type" value="Genomic_DNA"/>
</dbReference>
<proteinExistence type="predicted"/>
<comment type="caution">
    <text evidence="2">The sequence shown here is derived from an EMBL/GenBank/DDBJ whole genome shotgun (WGS) entry which is preliminary data.</text>
</comment>
<name>A0A4Q5M5H1_9BACT</name>
<dbReference type="GO" id="GO:0006313">
    <property type="term" value="P:DNA transposition"/>
    <property type="evidence" value="ECO:0007669"/>
    <property type="project" value="InterPro"/>
</dbReference>
<evidence type="ECO:0000259" key="1">
    <source>
        <dbReference type="Pfam" id="PF02371"/>
    </source>
</evidence>
<feature type="domain" description="Transposase IS116/IS110/IS902 C-terminal" evidence="1">
    <location>
        <begin position="8"/>
        <end position="38"/>
    </location>
</feature>
<dbReference type="RefSeq" id="WP_130019100.1">
    <property type="nucleotide sequence ID" value="NZ_SEWF01000001.1"/>
</dbReference>
<dbReference type="Proteomes" id="UP000293162">
    <property type="component" value="Unassembled WGS sequence"/>
</dbReference>
<dbReference type="GO" id="GO:0004803">
    <property type="term" value="F:transposase activity"/>
    <property type="evidence" value="ECO:0007669"/>
    <property type="project" value="InterPro"/>
</dbReference>
<dbReference type="GO" id="GO:0003677">
    <property type="term" value="F:DNA binding"/>
    <property type="evidence" value="ECO:0007669"/>
    <property type="project" value="InterPro"/>
</dbReference>
<protein>
    <recommendedName>
        <fullName evidence="1">Transposase IS116/IS110/IS902 C-terminal domain-containing protein</fullName>
    </recommendedName>
</protein>
<evidence type="ECO:0000313" key="2">
    <source>
        <dbReference type="EMBL" id="RYU97756.1"/>
    </source>
</evidence>
<keyword evidence="3" id="KW-1185">Reference proteome</keyword>
<organism evidence="2 3">
    <name type="scientific">Emticicia agri</name>
    <dbReference type="NCBI Taxonomy" id="2492393"/>
    <lineage>
        <taxon>Bacteria</taxon>
        <taxon>Pseudomonadati</taxon>
        <taxon>Bacteroidota</taxon>
        <taxon>Cytophagia</taxon>
        <taxon>Cytophagales</taxon>
        <taxon>Leadbetterellaceae</taxon>
        <taxon>Emticicia</taxon>
    </lineage>
</organism>
<sequence>MPSKSKHKKDAAAKISKKGNHRIRRALFMPAFNVIKYQQTPFLNLFE</sequence>